<protein>
    <submittedName>
        <fullName evidence="1">Lytic transglycosylase catalytic subunit</fullName>
    </submittedName>
</protein>
<dbReference type="EMBL" id="JQ665880">
    <property type="protein sequence ID" value="AFJ91581.1"/>
    <property type="molecule type" value="Genomic_DNA"/>
</dbReference>
<reference evidence="1" key="1">
    <citation type="journal article" date="2012" name="Mol. Plant Microbe Interact.">
        <title>Rhizobial plasmids that cause impaired symbiotic nitrogen fixation and enhanced host invasion.</title>
        <authorList>
            <person name="Crook M.B."/>
            <person name="Lindsay D.P."/>
            <person name="Biggs M.B."/>
            <person name="Bentley J.S."/>
            <person name="Price J.C."/>
            <person name="Clement S.C."/>
            <person name="Clement M.J."/>
            <person name="Long S.R."/>
            <person name="Griffitts J.S."/>
        </authorList>
    </citation>
    <scope>NUCLEOTIDE SEQUENCE</scope>
    <source>
        <strain evidence="1">C017</strain>
        <plasmid evidence="1">pHRC017</plasmid>
    </source>
</reference>
<proteinExistence type="predicted"/>
<name>I2E263_RHIML</name>
<sequence length="39" mass="4200">MHKRALPVKAVQPKKPANLALFSIAARPTCGVVIETKTN</sequence>
<dbReference type="AlphaFoldDB" id="I2E263"/>
<gene>
    <name evidence="1" type="ORF">pHRC017_0552</name>
</gene>
<geneLocation type="plasmid" evidence="1">
    <name>pHRC017</name>
</geneLocation>
<accession>I2E263</accession>
<keyword evidence="1" id="KW-0614">Plasmid</keyword>
<organism evidence="1">
    <name type="scientific">Rhizobium meliloti</name>
    <name type="common">Ensifer meliloti</name>
    <name type="synonym">Sinorhizobium meliloti</name>
    <dbReference type="NCBI Taxonomy" id="382"/>
    <lineage>
        <taxon>Bacteria</taxon>
        <taxon>Pseudomonadati</taxon>
        <taxon>Pseudomonadota</taxon>
        <taxon>Alphaproteobacteria</taxon>
        <taxon>Hyphomicrobiales</taxon>
        <taxon>Rhizobiaceae</taxon>
        <taxon>Sinorhizobium/Ensifer group</taxon>
        <taxon>Sinorhizobium</taxon>
    </lineage>
</organism>
<evidence type="ECO:0000313" key="1">
    <source>
        <dbReference type="EMBL" id="AFJ91581.1"/>
    </source>
</evidence>